<dbReference type="Proteomes" id="UP001386955">
    <property type="component" value="Unassembled WGS sequence"/>
</dbReference>
<protein>
    <submittedName>
        <fullName evidence="1">Uncharacterized protein</fullName>
    </submittedName>
</protein>
<evidence type="ECO:0000313" key="2">
    <source>
        <dbReference type="Proteomes" id="UP001386955"/>
    </source>
</evidence>
<reference evidence="1 2" key="1">
    <citation type="submission" date="2024-01" db="EMBL/GenBank/DDBJ databases">
        <title>The genomes of 5 underutilized Papilionoideae crops provide insights into root nodulation and disease resistanc.</title>
        <authorList>
            <person name="Jiang F."/>
        </authorList>
    </citation>
    <scope>NUCLEOTIDE SEQUENCE [LARGE SCALE GENOMIC DNA]</scope>
    <source>
        <strain evidence="1">DUOXIRENSHENG_FW03</strain>
        <tissue evidence="1">Leaves</tissue>
    </source>
</reference>
<dbReference type="EMBL" id="JAYMYS010000002">
    <property type="protein sequence ID" value="KAK7406440.1"/>
    <property type="molecule type" value="Genomic_DNA"/>
</dbReference>
<evidence type="ECO:0000313" key="1">
    <source>
        <dbReference type="EMBL" id="KAK7406440.1"/>
    </source>
</evidence>
<dbReference type="AlphaFoldDB" id="A0AAN9SVC8"/>
<proteinExistence type="predicted"/>
<gene>
    <name evidence="1" type="ORF">VNO78_08064</name>
</gene>
<organism evidence="1 2">
    <name type="scientific">Psophocarpus tetragonolobus</name>
    <name type="common">Winged bean</name>
    <name type="synonym">Dolichos tetragonolobus</name>
    <dbReference type="NCBI Taxonomy" id="3891"/>
    <lineage>
        <taxon>Eukaryota</taxon>
        <taxon>Viridiplantae</taxon>
        <taxon>Streptophyta</taxon>
        <taxon>Embryophyta</taxon>
        <taxon>Tracheophyta</taxon>
        <taxon>Spermatophyta</taxon>
        <taxon>Magnoliopsida</taxon>
        <taxon>eudicotyledons</taxon>
        <taxon>Gunneridae</taxon>
        <taxon>Pentapetalae</taxon>
        <taxon>rosids</taxon>
        <taxon>fabids</taxon>
        <taxon>Fabales</taxon>
        <taxon>Fabaceae</taxon>
        <taxon>Papilionoideae</taxon>
        <taxon>50 kb inversion clade</taxon>
        <taxon>NPAAA clade</taxon>
        <taxon>indigoferoid/millettioid clade</taxon>
        <taxon>Phaseoleae</taxon>
        <taxon>Psophocarpus</taxon>
    </lineage>
</organism>
<comment type="caution">
    <text evidence="1">The sequence shown here is derived from an EMBL/GenBank/DDBJ whole genome shotgun (WGS) entry which is preliminary data.</text>
</comment>
<sequence>MAASNSKPAANIIYARSRSHGHGPGPGPTPYHFSRLRLRPPTSLSFNFKSQNTKTGPAFSVRGCAEGYEDFGVTEEDHYFVNTLRESQPYVSVHRGRLFVLLISAELVAAPSLLSILQVGTRCHSWLLTFKWRAFYEELGTARKTAGGRKGEVGIQES</sequence>
<name>A0AAN9SVC8_PSOTE</name>
<keyword evidence="2" id="KW-1185">Reference proteome</keyword>
<accession>A0AAN9SVC8</accession>